<comment type="caution">
    <text evidence="2">The sequence shown here is derived from an EMBL/GenBank/DDBJ whole genome shotgun (WGS) entry which is preliminary data.</text>
</comment>
<protein>
    <submittedName>
        <fullName evidence="2">Uncharacterized protein</fullName>
    </submittedName>
</protein>
<keyword evidence="3" id="KW-1185">Reference proteome</keyword>
<sequence>MLVSAAHNIQAKGQVMARFIQKRKARSSKKNPHLPTLDLRTPSGRTLPF</sequence>
<proteinExistence type="predicted"/>
<accession>A0A438M1V9</accession>
<name>A0A438M1V9_9ACTN</name>
<evidence type="ECO:0000313" key="3">
    <source>
        <dbReference type="Proteomes" id="UP000284824"/>
    </source>
</evidence>
<dbReference type="Proteomes" id="UP000284824">
    <property type="component" value="Unassembled WGS sequence"/>
</dbReference>
<evidence type="ECO:0000256" key="1">
    <source>
        <dbReference type="SAM" id="MobiDB-lite"/>
    </source>
</evidence>
<evidence type="ECO:0000313" key="2">
    <source>
        <dbReference type="EMBL" id="RVX39775.1"/>
    </source>
</evidence>
<dbReference type="EMBL" id="SAUN01000001">
    <property type="protein sequence ID" value="RVX39775.1"/>
    <property type="molecule type" value="Genomic_DNA"/>
</dbReference>
<reference evidence="2 3" key="1">
    <citation type="submission" date="2019-01" db="EMBL/GenBank/DDBJ databases">
        <title>Sequencing the genomes of 1000 actinobacteria strains.</title>
        <authorList>
            <person name="Klenk H.-P."/>
        </authorList>
    </citation>
    <scope>NUCLEOTIDE SEQUENCE [LARGE SCALE GENOMIC DNA]</scope>
    <source>
        <strain evidence="2 3">DSM 43925</strain>
    </source>
</reference>
<organism evidence="2 3">
    <name type="scientific">Nonomuraea polychroma</name>
    <dbReference type="NCBI Taxonomy" id="46176"/>
    <lineage>
        <taxon>Bacteria</taxon>
        <taxon>Bacillati</taxon>
        <taxon>Actinomycetota</taxon>
        <taxon>Actinomycetes</taxon>
        <taxon>Streptosporangiales</taxon>
        <taxon>Streptosporangiaceae</taxon>
        <taxon>Nonomuraea</taxon>
    </lineage>
</organism>
<feature type="compositionally biased region" description="Basic residues" evidence="1">
    <location>
        <begin position="23"/>
        <end position="32"/>
    </location>
</feature>
<dbReference type="AlphaFoldDB" id="A0A438M1V9"/>
<gene>
    <name evidence="2" type="ORF">EDD27_2148</name>
</gene>
<feature type="region of interest" description="Disordered" evidence="1">
    <location>
        <begin position="23"/>
        <end position="49"/>
    </location>
</feature>